<feature type="domain" description="Orn/DAP/Arg decarboxylase 2 N-terminal" evidence="4">
    <location>
        <begin position="21"/>
        <end position="261"/>
    </location>
</feature>
<dbReference type="Proteomes" id="UP000266091">
    <property type="component" value="Unassembled WGS sequence"/>
</dbReference>
<keyword evidence="6" id="KW-1185">Reference proteome</keyword>
<organism evidence="5 6">
    <name type="scientific">Mesosutterella multiformis</name>
    <dbReference type="NCBI Taxonomy" id="2259133"/>
    <lineage>
        <taxon>Bacteria</taxon>
        <taxon>Pseudomonadati</taxon>
        <taxon>Pseudomonadota</taxon>
        <taxon>Betaproteobacteria</taxon>
        <taxon>Burkholderiales</taxon>
        <taxon>Sutterellaceae</taxon>
        <taxon>Mesosutterella</taxon>
    </lineage>
</organism>
<accession>A0A401LI42</accession>
<evidence type="ECO:0000256" key="3">
    <source>
        <dbReference type="PIRSR" id="PIRSR600183-50"/>
    </source>
</evidence>
<dbReference type="SUPFAM" id="SSF51419">
    <property type="entry name" value="PLP-binding barrel"/>
    <property type="match status" value="1"/>
</dbReference>
<comment type="cofactor">
    <cofactor evidence="1 3">
        <name>pyridoxal 5'-phosphate</name>
        <dbReference type="ChEBI" id="CHEBI:597326"/>
    </cofactor>
</comment>
<dbReference type="InterPro" id="IPR029066">
    <property type="entry name" value="PLP-binding_barrel"/>
</dbReference>
<dbReference type="Gene3D" id="3.20.20.10">
    <property type="entry name" value="Alanine racemase"/>
    <property type="match status" value="1"/>
</dbReference>
<evidence type="ECO:0000313" key="5">
    <source>
        <dbReference type="EMBL" id="GBO94736.1"/>
    </source>
</evidence>
<dbReference type="RefSeq" id="WP_116270946.1">
    <property type="nucleotide sequence ID" value="NZ_BGZJ01000002.1"/>
</dbReference>
<dbReference type="GO" id="GO:0006596">
    <property type="term" value="P:polyamine biosynthetic process"/>
    <property type="evidence" value="ECO:0007669"/>
    <property type="project" value="InterPro"/>
</dbReference>
<dbReference type="PRINTS" id="PR01179">
    <property type="entry name" value="ODADCRBXLASE"/>
</dbReference>
<dbReference type="InterPro" id="IPR000183">
    <property type="entry name" value="Orn/DAP/Arg_de-COase"/>
</dbReference>
<evidence type="ECO:0000313" key="6">
    <source>
        <dbReference type="Proteomes" id="UP000266091"/>
    </source>
</evidence>
<evidence type="ECO:0000256" key="1">
    <source>
        <dbReference type="ARBA" id="ARBA00001933"/>
    </source>
</evidence>
<dbReference type="EMBL" id="BGZJ01000002">
    <property type="protein sequence ID" value="GBO94736.1"/>
    <property type="molecule type" value="Genomic_DNA"/>
</dbReference>
<keyword evidence="2 3" id="KW-0663">Pyridoxal phosphate</keyword>
<dbReference type="Gene3D" id="2.40.37.10">
    <property type="entry name" value="Lyase, Ornithine Decarboxylase, Chain A, domain 1"/>
    <property type="match status" value="1"/>
</dbReference>
<protein>
    <submittedName>
        <fullName evidence="5">Pyridoxal-dependent decarboxylase</fullName>
    </submittedName>
</protein>
<proteinExistence type="predicted"/>
<dbReference type="GO" id="GO:0009089">
    <property type="term" value="P:lysine biosynthetic process via diaminopimelate"/>
    <property type="evidence" value="ECO:0007669"/>
    <property type="project" value="TreeGrafter"/>
</dbReference>
<dbReference type="PRINTS" id="PR01182">
    <property type="entry name" value="ORNDCRBXLASE"/>
</dbReference>
<reference evidence="5 6" key="1">
    <citation type="journal article" date="2018" name="Int. J. Syst. Evol. Microbiol.">
        <title>Mesosutterella multiformis gen. nov., sp. nov., a member of the family Sutterellaceae and Sutterella megalosphaeroides sp. nov., isolated from human faeces.</title>
        <authorList>
            <person name="Sakamoto M."/>
            <person name="Ikeyama N."/>
            <person name="Kunihiro T."/>
            <person name="Iino T."/>
            <person name="Yuki M."/>
            <person name="Ohkuma M."/>
        </authorList>
    </citation>
    <scope>NUCLEOTIDE SEQUENCE [LARGE SCALE GENOMIC DNA]</scope>
    <source>
        <strain evidence="5 6">4NBBH2</strain>
    </source>
</reference>
<dbReference type="SUPFAM" id="SSF50621">
    <property type="entry name" value="Alanine racemase C-terminal domain-like"/>
    <property type="match status" value="1"/>
</dbReference>
<dbReference type="GO" id="GO:0008836">
    <property type="term" value="F:diaminopimelate decarboxylase activity"/>
    <property type="evidence" value="ECO:0007669"/>
    <property type="project" value="TreeGrafter"/>
</dbReference>
<comment type="caution">
    <text evidence="5">The sequence shown here is derived from an EMBL/GenBank/DDBJ whole genome shotgun (WGS) entry which is preliminary data.</text>
</comment>
<dbReference type="AlphaFoldDB" id="A0A388SEN7"/>
<evidence type="ECO:0000256" key="2">
    <source>
        <dbReference type="ARBA" id="ARBA00022898"/>
    </source>
</evidence>
<dbReference type="PANTHER" id="PTHR43727">
    <property type="entry name" value="DIAMINOPIMELATE DECARBOXYLASE"/>
    <property type="match status" value="1"/>
</dbReference>
<sequence>MTDTKEDLARREAPCFIYEKEEIVRRCGILKAALPDVQFLYSVKANPFDPVVRTIAGEGFGSDAASSDEVQKSIRAGVPLDRIFYSAPGKTDFDIRSSLGFCVFIADSIGEVGRIAAIADKAGVRQKIGIRVNPAFGIGGAAPAPSKFGIDEEQLPLLFQIVRNLKSVEVTGIHIHLKSQMLDAGLIADYHRKCFDLAERIAKDYGITVEFVNFGSGIGTVYNDDEEKPVDLTVLSKAFTEIAAKNRETLKAALYIETGRFPTCRAGTYYARVVDKKTSRGVTYLVVTSGLNGFIRPGFAAMAERIAANGAASGLEPFYTTKNEFRIEALPAHPVGTNETVTIVGNLCTAVDVIAEGITLPTLEVGDLVAVTNAGAYAATLSPTRFSSHPAPQEFLWEGSRRN</sequence>
<dbReference type="PANTHER" id="PTHR43727:SF2">
    <property type="entry name" value="GROUP IV DECARBOXYLASE"/>
    <property type="match status" value="1"/>
</dbReference>
<dbReference type="InterPro" id="IPR022644">
    <property type="entry name" value="De-COase2_N"/>
</dbReference>
<dbReference type="OrthoDB" id="9802147at2"/>
<dbReference type="Pfam" id="PF02784">
    <property type="entry name" value="Orn_Arg_deC_N"/>
    <property type="match status" value="1"/>
</dbReference>
<dbReference type="InterPro" id="IPR002433">
    <property type="entry name" value="Orn_de-COase"/>
</dbReference>
<name>A0A388SEN7_9BURK</name>
<accession>A0A388SEN7</accession>
<gene>
    <name evidence="5" type="ORF">MESMUL_20900</name>
</gene>
<feature type="active site" description="Proton donor" evidence="3">
    <location>
        <position position="348"/>
    </location>
</feature>
<dbReference type="InterPro" id="IPR009006">
    <property type="entry name" value="Ala_racemase/Decarboxylase_C"/>
</dbReference>
<evidence type="ECO:0000259" key="4">
    <source>
        <dbReference type="Pfam" id="PF02784"/>
    </source>
</evidence>
<feature type="modified residue" description="N6-(pyridoxal phosphate)lysine" evidence="3">
    <location>
        <position position="44"/>
    </location>
</feature>